<name>A0A834C648_ORYME</name>
<evidence type="ECO:0000313" key="1">
    <source>
        <dbReference type="EMBL" id="KAF6721155.1"/>
    </source>
</evidence>
<dbReference type="EMBL" id="WKFB01000500">
    <property type="protein sequence ID" value="KAF6721155.1"/>
    <property type="molecule type" value="Genomic_DNA"/>
</dbReference>
<evidence type="ECO:0000313" key="2">
    <source>
        <dbReference type="Proteomes" id="UP000646548"/>
    </source>
</evidence>
<dbReference type="AlphaFoldDB" id="A0A834C648"/>
<organism evidence="1 2">
    <name type="scientific">Oryzias melastigma</name>
    <name type="common">Marine medaka</name>
    <dbReference type="NCBI Taxonomy" id="30732"/>
    <lineage>
        <taxon>Eukaryota</taxon>
        <taxon>Metazoa</taxon>
        <taxon>Chordata</taxon>
        <taxon>Craniata</taxon>
        <taxon>Vertebrata</taxon>
        <taxon>Euteleostomi</taxon>
        <taxon>Actinopterygii</taxon>
        <taxon>Neopterygii</taxon>
        <taxon>Teleostei</taxon>
        <taxon>Neoteleostei</taxon>
        <taxon>Acanthomorphata</taxon>
        <taxon>Ovalentaria</taxon>
        <taxon>Atherinomorphae</taxon>
        <taxon>Beloniformes</taxon>
        <taxon>Adrianichthyidae</taxon>
        <taxon>Oryziinae</taxon>
        <taxon>Oryzias</taxon>
    </lineage>
</organism>
<dbReference type="Proteomes" id="UP000646548">
    <property type="component" value="Unassembled WGS sequence"/>
</dbReference>
<comment type="caution">
    <text evidence="1">The sequence shown here is derived from an EMBL/GenBank/DDBJ whole genome shotgun (WGS) entry which is preliminary data.</text>
</comment>
<accession>A0A834C648</accession>
<gene>
    <name evidence="1" type="ORF">FQA47_021385</name>
</gene>
<reference evidence="1" key="1">
    <citation type="journal article" name="BMC Genomics">
        <title>Long-read sequencing and de novo genome assembly of marine medaka (Oryzias melastigma).</title>
        <authorList>
            <person name="Liang P."/>
            <person name="Saqib H.S.A."/>
            <person name="Ni X."/>
            <person name="Shen Y."/>
        </authorList>
    </citation>
    <scope>NUCLEOTIDE SEQUENCE</scope>
    <source>
        <strain evidence="1">Bigg-433</strain>
    </source>
</reference>
<proteinExistence type="predicted"/>
<sequence>MPSERTAEGTWRGACLRGRDQWRNQDRSCLQPEKLADEARMETKHETFCIVPHPTAESTLGIVGSLCRWEKNGTTVSSRGGTV</sequence>
<protein>
    <submittedName>
        <fullName evidence="1">Uncharacterized protein</fullName>
    </submittedName>
</protein>